<dbReference type="SMART" id="SM00342">
    <property type="entry name" value="HTH_ARAC"/>
    <property type="match status" value="1"/>
</dbReference>
<dbReference type="STRING" id="392015.SAMN05421543_1016"/>
<dbReference type="Gene3D" id="3.40.10.10">
    <property type="entry name" value="DNA Methylphosphotriester Repair Domain"/>
    <property type="match status" value="1"/>
</dbReference>
<keyword evidence="7" id="KW-0805">Transcription regulation</keyword>
<evidence type="ECO:0000256" key="8">
    <source>
        <dbReference type="ARBA" id="ARBA00023125"/>
    </source>
</evidence>
<evidence type="ECO:0000256" key="2">
    <source>
        <dbReference type="ARBA" id="ARBA00022603"/>
    </source>
</evidence>
<evidence type="ECO:0000256" key="1">
    <source>
        <dbReference type="ARBA" id="ARBA00001947"/>
    </source>
</evidence>
<evidence type="ECO:0000256" key="11">
    <source>
        <dbReference type="ARBA" id="ARBA00023204"/>
    </source>
</evidence>
<feature type="domain" description="HTH araC/xylS-type" evidence="12">
    <location>
        <begin position="79"/>
        <end position="178"/>
    </location>
</feature>
<keyword evidence="8" id="KW-0238">DNA-binding</keyword>
<protein>
    <submittedName>
        <fullName evidence="13">AraC family transcriptional regulator, regulatory protein of adaptative response / methylphosphotriester-DNA alkyltransferase methyltransferase</fullName>
    </submittedName>
</protein>
<dbReference type="Proteomes" id="UP000183508">
    <property type="component" value="Unassembled WGS sequence"/>
</dbReference>
<evidence type="ECO:0000256" key="9">
    <source>
        <dbReference type="ARBA" id="ARBA00023159"/>
    </source>
</evidence>
<dbReference type="EMBL" id="FPBV01000001">
    <property type="protein sequence ID" value="SFU29901.1"/>
    <property type="molecule type" value="Genomic_DNA"/>
</dbReference>
<dbReference type="OrthoDB" id="9802228at2"/>
<sequence length="190" mass="21563">MDEAQWKAIVNCDATFDGRFFYGVTTTGIFCRPSCRSRAPLPEHVRIFKSAGEAQAAGFRPCKRCRPDTPLRPDEEMVHMVKAIVNRRFEEPLTLESLAQELSMSPYHLHRTFKRWTGVTPAEYLFAKRIEVAKEALRTEPLRTITDIALAVGFRSASHFSTVFRKMTGCSPKHYRTQHGTVGTAQEAAR</sequence>
<dbReference type="GO" id="GO:0043565">
    <property type="term" value="F:sequence-specific DNA binding"/>
    <property type="evidence" value="ECO:0007669"/>
    <property type="project" value="InterPro"/>
</dbReference>
<evidence type="ECO:0000256" key="7">
    <source>
        <dbReference type="ARBA" id="ARBA00023015"/>
    </source>
</evidence>
<dbReference type="InterPro" id="IPR018060">
    <property type="entry name" value="HTH_AraC"/>
</dbReference>
<keyword evidence="11" id="KW-0234">DNA repair</keyword>
<evidence type="ECO:0000313" key="13">
    <source>
        <dbReference type="EMBL" id="SFU29901.1"/>
    </source>
</evidence>
<keyword evidence="2 13" id="KW-0489">Methyltransferase</keyword>
<reference evidence="14" key="1">
    <citation type="submission" date="2016-10" db="EMBL/GenBank/DDBJ databases">
        <authorList>
            <person name="Varghese N."/>
        </authorList>
    </citation>
    <scope>NUCLEOTIDE SEQUENCE [LARGE SCALE GENOMIC DNA]</scope>
    <source>
        <strain evidence="14">DSM 17980</strain>
    </source>
</reference>
<dbReference type="SUPFAM" id="SSF46689">
    <property type="entry name" value="Homeodomain-like"/>
    <property type="match status" value="2"/>
</dbReference>
<evidence type="ECO:0000256" key="4">
    <source>
        <dbReference type="ARBA" id="ARBA00022723"/>
    </source>
</evidence>
<dbReference type="Gene3D" id="1.10.10.60">
    <property type="entry name" value="Homeodomain-like"/>
    <property type="match status" value="2"/>
</dbReference>
<dbReference type="RefSeq" id="WP_074948392.1">
    <property type="nucleotide sequence ID" value="NZ_FPBV01000001.1"/>
</dbReference>
<dbReference type="GO" id="GO:0003700">
    <property type="term" value="F:DNA-binding transcription factor activity"/>
    <property type="evidence" value="ECO:0007669"/>
    <property type="project" value="InterPro"/>
</dbReference>
<keyword evidence="14" id="KW-1185">Reference proteome</keyword>
<dbReference type="InterPro" id="IPR009057">
    <property type="entry name" value="Homeodomain-like_sf"/>
</dbReference>
<dbReference type="GO" id="GO:0032259">
    <property type="term" value="P:methylation"/>
    <property type="evidence" value="ECO:0007669"/>
    <property type="project" value="UniProtKB-KW"/>
</dbReference>
<accession>A0A1I7F136</accession>
<dbReference type="FunFam" id="3.40.10.10:FF:000001">
    <property type="entry name" value="DNA-3-methyladenine glycosylase 2"/>
    <property type="match status" value="1"/>
</dbReference>
<gene>
    <name evidence="13" type="ORF">SAMN05421543_1016</name>
</gene>
<dbReference type="GO" id="GO:0008168">
    <property type="term" value="F:methyltransferase activity"/>
    <property type="evidence" value="ECO:0007669"/>
    <property type="project" value="UniProtKB-KW"/>
</dbReference>
<dbReference type="InterPro" id="IPR020449">
    <property type="entry name" value="Tscrpt_reg_AraC-type_HTH"/>
</dbReference>
<keyword evidence="10" id="KW-0804">Transcription</keyword>
<keyword evidence="9" id="KW-0010">Activator</keyword>
<dbReference type="PIRSF" id="PIRSF000408">
    <property type="entry name" value="Alkyltransferas_AdaA"/>
    <property type="match status" value="1"/>
</dbReference>
<dbReference type="PROSITE" id="PS00041">
    <property type="entry name" value="HTH_ARAC_FAMILY_1"/>
    <property type="match status" value="1"/>
</dbReference>
<keyword evidence="6" id="KW-0862">Zinc</keyword>
<dbReference type="InterPro" id="IPR018062">
    <property type="entry name" value="HTH_AraC-typ_CS"/>
</dbReference>
<dbReference type="Pfam" id="PF02805">
    <property type="entry name" value="Ada_Zn_binding"/>
    <property type="match status" value="1"/>
</dbReference>
<dbReference type="InterPro" id="IPR016220">
    <property type="entry name" value="Me-P-triester_DNA_alkyl-Trfase"/>
</dbReference>
<dbReference type="InterPro" id="IPR035451">
    <property type="entry name" value="Ada-like_dom_sf"/>
</dbReference>
<comment type="cofactor">
    <cofactor evidence="1">
        <name>Zn(2+)</name>
        <dbReference type="ChEBI" id="CHEBI:29105"/>
    </cofactor>
</comment>
<dbReference type="PRINTS" id="PR00032">
    <property type="entry name" value="HTHARAC"/>
</dbReference>
<dbReference type="PANTHER" id="PTHR43280:SF28">
    <property type="entry name" value="HTH-TYPE TRANSCRIPTIONAL ACTIVATOR RHAS"/>
    <property type="match status" value="1"/>
</dbReference>
<evidence type="ECO:0000313" key="14">
    <source>
        <dbReference type="Proteomes" id="UP000183508"/>
    </source>
</evidence>
<keyword evidence="4" id="KW-0479">Metal-binding</keyword>
<dbReference type="GO" id="GO:0008270">
    <property type="term" value="F:zinc ion binding"/>
    <property type="evidence" value="ECO:0007669"/>
    <property type="project" value="InterPro"/>
</dbReference>
<evidence type="ECO:0000256" key="10">
    <source>
        <dbReference type="ARBA" id="ARBA00023163"/>
    </source>
</evidence>
<dbReference type="PROSITE" id="PS01124">
    <property type="entry name" value="HTH_ARAC_FAMILY_2"/>
    <property type="match status" value="1"/>
</dbReference>
<evidence type="ECO:0000259" key="12">
    <source>
        <dbReference type="PROSITE" id="PS01124"/>
    </source>
</evidence>
<dbReference type="GO" id="GO:0006307">
    <property type="term" value="P:DNA alkylation repair"/>
    <property type="evidence" value="ECO:0007669"/>
    <property type="project" value="UniProtKB-ARBA"/>
</dbReference>
<keyword evidence="3 13" id="KW-0808">Transferase</keyword>
<name>A0A1I7F136_9BACL</name>
<dbReference type="AlphaFoldDB" id="A0A1I7F136"/>
<dbReference type="PANTHER" id="PTHR43280">
    <property type="entry name" value="ARAC-FAMILY TRANSCRIPTIONAL REGULATOR"/>
    <property type="match status" value="1"/>
</dbReference>
<organism evidence="13 14">
    <name type="scientific">Alicyclobacillus macrosporangiidus</name>
    <dbReference type="NCBI Taxonomy" id="392015"/>
    <lineage>
        <taxon>Bacteria</taxon>
        <taxon>Bacillati</taxon>
        <taxon>Bacillota</taxon>
        <taxon>Bacilli</taxon>
        <taxon>Bacillales</taxon>
        <taxon>Alicyclobacillaceae</taxon>
        <taxon>Alicyclobacillus</taxon>
    </lineage>
</organism>
<evidence type="ECO:0000256" key="3">
    <source>
        <dbReference type="ARBA" id="ARBA00022679"/>
    </source>
</evidence>
<evidence type="ECO:0000256" key="5">
    <source>
        <dbReference type="ARBA" id="ARBA00022763"/>
    </source>
</evidence>
<dbReference type="InterPro" id="IPR004026">
    <property type="entry name" value="Ada_DNA_repair_Zn-bd"/>
</dbReference>
<proteinExistence type="predicted"/>
<keyword evidence="5" id="KW-0227">DNA damage</keyword>
<evidence type="ECO:0000256" key="6">
    <source>
        <dbReference type="ARBA" id="ARBA00022833"/>
    </source>
</evidence>
<dbReference type="SUPFAM" id="SSF57884">
    <property type="entry name" value="Ada DNA repair protein, N-terminal domain (N-Ada 10)"/>
    <property type="match status" value="1"/>
</dbReference>
<dbReference type="Pfam" id="PF12833">
    <property type="entry name" value="HTH_18"/>
    <property type="match status" value="1"/>
</dbReference>